<proteinExistence type="predicted"/>
<gene>
    <name evidence="2" type="ORF">EDD31_0966</name>
</gene>
<feature type="domain" description="DUF559" evidence="1">
    <location>
        <begin position="201"/>
        <end position="297"/>
    </location>
</feature>
<dbReference type="InterPro" id="IPR011335">
    <property type="entry name" value="Restrct_endonuc-II-like"/>
</dbReference>
<dbReference type="Proteomes" id="UP000280668">
    <property type="component" value="Unassembled WGS sequence"/>
</dbReference>
<name>A0A3N2BBI1_9MICO</name>
<dbReference type="Gene3D" id="3.40.960.10">
    <property type="entry name" value="VSR Endonuclease"/>
    <property type="match status" value="1"/>
</dbReference>
<dbReference type="Pfam" id="PF04480">
    <property type="entry name" value="DUF559"/>
    <property type="match status" value="1"/>
</dbReference>
<evidence type="ECO:0000313" key="3">
    <source>
        <dbReference type="Proteomes" id="UP000280668"/>
    </source>
</evidence>
<sequence length="313" mass="35135">MRRESRERAEDLLARAPRGVFTEGMARQAGFTPKAIRYRVSTGRWQRFTGATLLDPQHPAGREPGLEHRALAATLTWPGCVVGLRTAAAILGFPVRDDGLVHVICPESRRPRRGIVPHRWQLQQCETVRLPDYRISNPRRTAIDCLAHFDSHEADSLLVWLLAYEKLSADALEEAIAARAGWTGTAQLRRLLRVARSGAWSELERRLHRLMRRAGLTGWQPNVSITAHGRIIARVDVLFEHAKLVIEADGRAYHQDFHAERARLNALSLAGYTVLRFTWHDISEEPTRVAAEIRRALRTAAGAAAGSLSNRPQ</sequence>
<keyword evidence="3" id="KW-1185">Reference proteome</keyword>
<keyword evidence="2" id="KW-0378">Hydrolase</keyword>
<keyword evidence="2" id="KW-0255">Endonuclease</keyword>
<reference evidence="2 3" key="1">
    <citation type="submission" date="2018-11" db="EMBL/GenBank/DDBJ databases">
        <title>Sequencing the genomes of 1000 actinobacteria strains.</title>
        <authorList>
            <person name="Klenk H.-P."/>
        </authorList>
    </citation>
    <scope>NUCLEOTIDE SEQUENCE [LARGE SCALE GENOMIC DNA]</scope>
    <source>
        <strain evidence="2 3">DSM 11294</strain>
    </source>
</reference>
<organism evidence="2 3">
    <name type="scientific">Bogoriella caseilytica</name>
    <dbReference type="NCBI Taxonomy" id="56055"/>
    <lineage>
        <taxon>Bacteria</taxon>
        <taxon>Bacillati</taxon>
        <taxon>Actinomycetota</taxon>
        <taxon>Actinomycetes</taxon>
        <taxon>Micrococcales</taxon>
        <taxon>Bogoriellaceae</taxon>
        <taxon>Bogoriella</taxon>
    </lineage>
</organism>
<keyword evidence="2" id="KW-0540">Nuclease</keyword>
<dbReference type="AlphaFoldDB" id="A0A3N2BBI1"/>
<dbReference type="EMBL" id="RKHK01000001">
    <property type="protein sequence ID" value="ROR72610.1"/>
    <property type="molecule type" value="Genomic_DNA"/>
</dbReference>
<evidence type="ECO:0000259" key="1">
    <source>
        <dbReference type="Pfam" id="PF04480"/>
    </source>
</evidence>
<dbReference type="GO" id="GO:0004519">
    <property type="term" value="F:endonuclease activity"/>
    <property type="evidence" value="ECO:0007669"/>
    <property type="project" value="UniProtKB-KW"/>
</dbReference>
<accession>A0A3N2BBI1</accession>
<protein>
    <submittedName>
        <fullName evidence="2">Very-short-patch-repair endonuclease</fullName>
    </submittedName>
</protein>
<dbReference type="RefSeq" id="WP_123303152.1">
    <property type="nucleotide sequence ID" value="NZ_RKHK01000001.1"/>
</dbReference>
<dbReference type="SUPFAM" id="SSF52980">
    <property type="entry name" value="Restriction endonuclease-like"/>
    <property type="match status" value="1"/>
</dbReference>
<dbReference type="OrthoDB" id="5243722at2"/>
<comment type="caution">
    <text evidence="2">The sequence shown here is derived from an EMBL/GenBank/DDBJ whole genome shotgun (WGS) entry which is preliminary data.</text>
</comment>
<evidence type="ECO:0000313" key="2">
    <source>
        <dbReference type="EMBL" id="ROR72610.1"/>
    </source>
</evidence>
<dbReference type="InterPro" id="IPR007569">
    <property type="entry name" value="DUF559"/>
</dbReference>